<evidence type="ECO:0000256" key="1">
    <source>
        <dbReference type="SAM" id="MobiDB-lite"/>
    </source>
</evidence>
<organism evidence="2 3">
    <name type="scientific">Methylomusa anaerophila</name>
    <dbReference type="NCBI Taxonomy" id="1930071"/>
    <lineage>
        <taxon>Bacteria</taxon>
        <taxon>Bacillati</taxon>
        <taxon>Bacillota</taxon>
        <taxon>Negativicutes</taxon>
        <taxon>Selenomonadales</taxon>
        <taxon>Sporomusaceae</taxon>
        <taxon>Methylomusa</taxon>
    </lineage>
</organism>
<dbReference type="RefSeq" id="WP_126309336.1">
    <property type="nucleotide sequence ID" value="NZ_AP018449.1"/>
</dbReference>
<feature type="compositionally biased region" description="Pro residues" evidence="1">
    <location>
        <begin position="260"/>
        <end position="271"/>
    </location>
</feature>
<proteinExistence type="predicted"/>
<accession>A0A348AN19</accession>
<feature type="compositionally biased region" description="Polar residues" evidence="1">
    <location>
        <begin position="124"/>
        <end position="154"/>
    </location>
</feature>
<sequence length="302" mass="34044">MSIIRVEKQRKYTCVSNVPLQDARLSLKARGLITYCLSLPDNWTYSVSGLVKVIGSEGKSSIQSALHELENCGYLIRRRLHDKNGKFTGTEYVLYEEPQIQAKQPFTENQSMVVSKENEPFTDFPSTVNPSTEKPPTAKPSTENQPLQNTYSTKQENKKIHTQQSDAGVFSGDENNGQGEKATSIAVPLEQLVEIAMRCRIPEESIGKLLKRYPRDKIHVQLLYLESQKGKVHNPVAWLFQALKQDYDTPLPKPKSIVVQPPPLPPLPEPSHGPLSPEFQAMLDRIHKLMAGNEREKKEEDG</sequence>
<evidence type="ECO:0008006" key="4">
    <source>
        <dbReference type="Google" id="ProtNLM"/>
    </source>
</evidence>
<dbReference type="OrthoDB" id="1258529at2"/>
<feature type="region of interest" description="Disordered" evidence="1">
    <location>
        <begin position="119"/>
        <end position="180"/>
    </location>
</feature>
<dbReference type="EMBL" id="AP018449">
    <property type="protein sequence ID" value="BBB92467.1"/>
    <property type="molecule type" value="Genomic_DNA"/>
</dbReference>
<feature type="region of interest" description="Disordered" evidence="1">
    <location>
        <begin position="253"/>
        <end position="277"/>
    </location>
</feature>
<dbReference type="Proteomes" id="UP000276437">
    <property type="component" value="Chromosome"/>
</dbReference>
<evidence type="ECO:0000313" key="2">
    <source>
        <dbReference type="EMBL" id="BBB92467.1"/>
    </source>
</evidence>
<dbReference type="AlphaFoldDB" id="A0A348AN19"/>
<protein>
    <recommendedName>
        <fullName evidence="4">Helix-turn-helix domain-containing protein</fullName>
    </recommendedName>
</protein>
<dbReference type="KEGG" id="mana:MAMMFC1_03160"/>
<gene>
    <name evidence="2" type="ORF">MAMMFC1_03160</name>
</gene>
<name>A0A348AN19_9FIRM</name>
<evidence type="ECO:0000313" key="3">
    <source>
        <dbReference type="Proteomes" id="UP000276437"/>
    </source>
</evidence>
<keyword evidence="3" id="KW-1185">Reference proteome</keyword>
<reference evidence="2 3" key="1">
    <citation type="journal article" date="2018" name="Int. J. Syst. Evol. Microbiol.">
        <title>Methylomusa anaerophila gen. nov., sp. nov., an anaerobic methanol-utilizing bacterium isolated from a microbial fuel cell.</title>
        <authorList>
            <person name="Amano N."/>
            <person name="Yamamuro A."/>
            <person name="Miyahara M."/>
            <person name="Kouzuma A."/>
            <person name="Abe T."/>
            <person name="Watanabe K."/>
        </authorList>
    </citation>
    <scope>NUCLEOTIDE SEQUENCE [LARGE SCALE GENOMIC DNA]</scope>
    <source>
        <strain evidence="2 3">MMFC1</strain>
    </source>
</reference>